<dbReference type="PROSITE" id="PS00543">
    <property type="entry name" value="HLYD_FAMILY"/>
    <property type="match status" value="1"/>
</dbReference>
<proteinExistence type="inferred from homology"/>
<evidence type="ECO:0000259" key="12">
    <source>
        <dbReference type="Pfam" id="PF26002"/>
    </source>
</evidence>
<evidence type="ECO:0000256" key="10">
    <source>
        <dbReference type="SAM" id="Coils"/>
    </source>
</evidence>
<keyword evidence="3 9" id="KW-0813">Transport</keyword>
<keyword evidence="5 9" id="KW-0997">Cell inner membrane</keyword>
<evidence type="ECO:0000313" key="13">
    <source>
        <dbReference type="EMBL" id="QHD65515.1"/>
    </source>
</evidence>
<keyword evidence="10" id="KW-0175">Coiled coil</keyword>
<keyword evidence="4 9" id="KW-1003">Cell membrane</keyword>
<dbReference type="AlphaFoldDB" id="A0A6P1GAX2"/>
<dbReference type="NCBIfam" id="TIGR01843">
    <property type="entry name" value="type_I_hlyD"/>
    <property type="match status" value="1"/>
</dbReference>
<dbReference type="GO" id="GO:0005886">
    <property type="term" value="C:plasma membrane"/>
    <property type="evidence" value="ECO:0007669"/>
    <property type="project" value="UniProtKB-SubCell"/>
</dbReference>
<comment type="similarity">
    <text evidence="2 9">Belongs to the membrane fusion protein (MFP) (TC 8.A.1) family.</text>
</comment>
<feature type="coiled-coil region" evidence="10">
    <location>
        <begin position="268"/>
        <end position="295"/>
    </location>
</feature>
<dbReference type="Gene3D" id="2.40.50.100">
    <property type="match status" value="1"/>
</dbReference>
<organism evidence="13 14">
    <name type="scientific">Neorickettsia findlayensis</name>
    <dbReference type="NCBI Taxonomy" id="2686014"/>
    <lineage>
        <taxon>Bacteria</taxon>
        <taxon>Pseudomonadati</taxon>
        <taxon>Pseudomonadota</taxon>
        <taxon>Alphaproteobacteria</taxon>
        <taxon>Rickettsiales</taxon>
        <taxon>Anaplasmataceae</taxon>
        <taxon>Neorickettsia</taxon>
    </lineage>
</organism>
<evidence type="ECO:0000256" key="3">
    <source>
        <dbReference type="ARBA" id="ARBA00022448"/>
    </source>
</evidence>
<dbReference type="InterPro" id="IPR058982">
    <property type="entry name" value="Beta-barrel_AprE"/>
</dbReference>
<name>A0A6P1GAX2_9RICK</name>
<dbReference type="InterPro" id="IPR058781">
    <property type="entry name" value="HH_AprE-like"/>
</dbReference>
<feature type="coiled-coil region" evidence="10">
    <location>
        <begin position="209"/>
        <end position="243"/>
    </location>
</feature>
<evidence type="ECO:0000256" key="8">
    <source>
        <dbReference type="ARBA" id="ARBA00023136"/>
    </source>
</evidence>
<dbReference type="InterPro" id="IPR010129">
    <property type="entry name" value="T1SS_HlyD"/>
</dbReference>
<dbReference type="EMBL" id="CP047224">
    <property type="protein sequence ID" value="QHD65515.1"/>
    <property type="molecule type" value="Genomic_DNA"/>
</dbReference>
<reference evidence="13 14" key="1">
    <citation type="journal article" date="2020" name="MBio">
        <title>Erratum for Teymournejad et al., 'Isolation and Molecular Analysis of a Novel Neorickettsia Species That Causes Potomac Horse Fever'.</title>
        <authorList>
            <person name="Teymournejad O."/>
            <person name="Lin M."/>
            <person name="Bekebrede H."/>
            <person name="Kamr A."/>
            <person name="Toribio R.E."/>
            <person name="Arroyo L.G."/>
            <person name="Baird J.D."/>
            <person name="Rikihisa Y."/>
        </authorList>
    </citation>
    <scope>NUCLEOTIDE SEQUENCE [LARGE SCALE GENOMIC DNA]</scope>
    <source>
        <strain evidence="13 14">Fin17</strain>
    </source>
</reference>
<dbReference type="InterPro" id="IPR006144">
    <property type="entry name" value="Secretion_HlyD_CS"/>
</dbReference>
<evidence type="ECO:0000256" key="7">
    <source>
        <dbReference type="ARBA" id="ARBA00022989"/>
    </source>
</evidence>
<keyword evidence="7 9" id="KW-1133">Transmembrane helix</keyword>
<keyword evidence="6 9" id="KW-0812">Transmembrane</keyword>
<evidence type="ECO:0000256" key="6">
    <source>
        <dbReference type="ARBA" id="ARBA00022692"/>
    </source>
</evidence>
<dbReference type="InterPro" id="IPR050739">
    <property type="entry name" value="MFP"/>
</dbReference>
<evidence type="ECO:0000256" key="5">
    <source>
        <dbReference type="ARBA" id="ARBA00022519"/>
    </source>
</evidence>
<feature type="domain" description="AprE-like beta-barrel" evidence="12">
    <location>
        <begin position="371"/>
        <end position="471"/>
    </location>
</feature>
<evidence type="ECO:0000256" key="2">
    <source>
        <dbReference type="ARBA" id="ARBA00009477"/>
    </source>
</evidence>
<gene>
    <name evidence="13" type="ORF">GP480_03815</name>
</gene>
<reference evidence="13 14" key="2">
    <citation type="journal article" date="2020" name="MBio">
        <title>Isolation and Molecular Analysis of a Novel Neorickettsia Species That Causes Potomac Horse Fever.</title>
        <authorList>
            <person name="Teymournejad O."/>
            <person name="Lin M."/>
            <person name="Bekebrede H."/>
            <person name="Kamr A."/>
            <person name="Toribio R.E."/>
            <person name="Arroyo L.G."/>
            <person name="Baird J.D."/>
            <person name="Rikihisa Y."/>
        </authorList>
    </citation>
    <scope>NUCLEOTIDE SEQUENCE [LARGE SCALE GENOMIC DNA]</scope>
    <source>
        <strain evidence="13 14">Fin17</strain>
    </source>
</reference>
<dbReference type="GO" id="GO:0009306">
    <property type="term" value="P:protein secretion"/>
    <property type="evidence" value="ECO:0007669"/>
    <property type="project" value="InterPro"/>
</dbReference>
<evidence type="ECO:0000259" key="11">
    <source>
        <dbReference type="Pfam" id="PF25994"/>
    </source>
</evidence>
<dbReference type="RefSeq" id="WP_160095985.1">
    <property type="nucleotide sequence ID" value="NZ_CP047224.1"/>
</dbReference>
<feature type="domain" description="AprE-like long alpha-helical hairpin" evidence="11">
    <location>
        <begin position="134"/>
        <end position="323"/>
    </location>
</feature>
<keyword evidence="14" id="KW-1185">Reference proteome</keyword>
<comment type="subcellular location">
    <subcellularLocation>
        <location evidence="1 9">Cell inner membrane</location>
        <topology evidence="1 9">Single-pass membrane protein</topology>
    </subcellularLocation>
</comment>
<feature type="transmembrane region" description="Helical" evidence="9">
    <location>
        <begin position="59"/>
        <end position="78"/>
    </location>
</feature>
<evidence type="ECO:0000256" key="4">
    <source>
        <dbReference type="ARBA" id="ARBA00022475"/>
    </source>
</evidence>
<dbReference type="KEGG" id="nef:GP480_03815"/>
<evidence type="ECO:0000313" key="14">
    <source>
        <dbReference type="Proteomes" id="UP000464912"/>
    </source>
</evidence>
<dbReference type="PANTHER" id="PTHR30386:SF17">
    <property type="entry name" value="ALKALINE PROTEASE SECRETION PROTEIN APRE"/>
    <property type="match status" value="1"/>
</dbReference>
<dbReference type="Pfam" id="PF25994">
    <property type="entry name" value="HH_AprE"/>
    <property type="match status" value="1"/>
</dbReference>
<keyword evidence="8 9" id="KW-0472">Membrane</keyword>
<evidence type="ECO:0000256" key="1">
    <source>
        <dbReference type="ARBA" id="ARBA00004377"/>
    </source>
</evidence>
<sequence length="494" mass="55173">MIKKITDSAKSGKLKMLEFLTSGIRKTLHSSVKIVDQGISFFQNKETDKLKELTKNARIAGTVVLIGFFGIFGMWAIFAPIDGASLAMGEIVISSDKKSIQHLEGGIIDEIFVHEGDRVTEGQILMTLKNVGNKAQLSILEENQISLLATEKRLLAHIGRNTNMELPSIEKLEYVTEEKKNDTIKNQLLLFESNKESFANQVRIIDKKIGQIQNEVLALSAQLESAEKSVQLLEEELEAKRSLYDEHVIDKTKIVSLERERISWNGKIAEYKALIARGEQRVTEAELEKIQAENRFNSELAAQLKEVSHAIHENTQKLNTARDLMLRTIIRAPQSGVVTGLRSLSIGGVIPPAISLMEIVPENEDMFIEARVAPNNIEAIASARLVKKNLSEVDGYIGVKTRVKITAFNSKKVGILKGVMTYISANTILDPRTGMHYYLAHIRIPKSEIAMINARTKLYPGMPAIVFITTESRSFLSYLLAPIIGTFDTAFRER</sequence>
<dbReference type="Pfam" id="PF26002">
    <property type="entry name" value="Beta-barrel_AprE"/>
    <property type="match status" value="1"/>
</dbReference>
<dbReference type="PRINTS" id="PR01490">
    <property type="entry name" value="RTXTOXIND"/>
</dbReference>
<evidence type="ECO:0000256" key="9">
    <source>
        <dbReference type="RuleBase" id="RU365093"/>
    </source>
</evidence>
<protein>
    <recommendedName>
        <fullName evidence="9">Membrane fusion protein (MFP) family protein</fullName>
    </recommendedName>
</protein>
<dbReference type="Proteomes" id="UP000464912">
    <property type="component" value="Chromosome"/>
</dbReference>
<dbReference type="PANTHER" id="PTHR30386">
    <property type="entry name" value="MEMBRANE FUSION SUBUNIT OF EMRAB-TOLC MULTIDRUG EFFLUX PUMP"/>
    <property type="match status" value="1"/>
</dbReference>
<accession>A0A6P1GAX2</accession>